<proteinExistence type="predicted"/>
<accession>A0ABT4Q9C2</accession>
<evidence type="ECO:0000256" key="1">
    <source>
        <dbReference type="SAM" id="SignalP"/>
    </source>
</evidence>
<keyword evidence="3" id="KW-1185">Reference proteome</keyword>
<evidence type="ECO:0008006" key="4">
    <source>
        <dbReference type="Google" id="ProtNLM"/>
    </source>
</evidence>
<feature type="signal peptide" evidence="1">
    <location>
        <begin position="1"/>
        <end position="23"/>
    </location>
</feature>
<evidence type="ECO:0000313" key="2">
    <source>
        <dbReference type="EMBL" id="MCZ8513382.1"/>
    </source>
</evidence>
<dbReference type="EMBL" id="JAQAGZ010000008">
    <property type="protein sequence ID" value="MCZ8513382.1"/>
    <property type="molecule type" value="Genomic_DNA"/>
</dbReference>
<name>A0ABT4Q9C2_9BACL</name>
<protein>
    <recommendedName>
        <fullName evidence="4">SbsA Ig-like domain-containing protein</fullName>
    </recommendedName>
</protein>
<reference evidence="2 3" key="1">
    <citation type="submission" date="2022-12" db="EMBL/GenBank/DDBJ databases">
        <title>Draft genome sequence of Paenibacillus sp. dW9.</title>
        <authorList>
            <person name="Choi E.-W."/>
            <person name="Kim D.-U."/>
        </authorList>
    </citation>
    <scope>NUCLEOTIDE SEQUENCE [LARGE SCALE GENOMIC DNA]</scope>
    <source>
        <strain evidence="3">dW9</strain>
    </source>
</reference>
<sequence>MKKAVSSSIIALTLALTPMTVFAAPNSSSSTVSQAQHQLPVVSTPSTDVKVDAPFTITLDSNSPTFNRFRQQFVNGSYQVTLTDSDGQTVRNIQTSFDTNTITVSHDKLNPSTIYTVNLVTKADLNNVNNNSGNASYSFSFTTVADNPAVTNITSSTDSRMQVGTVITITGSNLPTLTPVENPSGLYQNFQWSKISDPYLPLPIFMGSVGFGFSESPSDQEQGITLLENTSSKISFKINSIPGSWSSSWMDGTWNLFLAPTGQTIPRNALTVGILTPYGFVPITQ</sequence>
<organism evidence="2 3">
    <name type="scientific">Paenibacillus gyeongsangnamensis</name>
    <dbReference type="NCBI Taxonomy" id="3388067"/>
    <lineage>
        <taxon>Bacteria</taxon>
        <taxon>Bacillati</taxon>
        <taxon>Bacillota</taxon>
        <taxon>Bacilli</taxon>
        <taxon>Bacillales</taxon>
        <taxon>Paenibacillaceae</taxon>
        <taxon>Paenibacillus</taxon>
    </lineage>
</organism>
<gene>
    <name evidence="2" type="ORF">O9H85_13280</name>
</gene>
<dbReference type="Proteomes" id="UP001527882">
    <property type="component" value="Unassembled WGS sequence"/>
</dbReference>
<evidence type="ECO:0000313" key="3">
    <source>
        <dbReference type="Proteomes" id="UP001527882"/>
    </source>
</evidence>
<comment type="caution">
    <text evidence="2">The sequence shown here is derived from an EMBL/GenBank/DDBJ whole genome shotgun (WGS) entry which is preliminary data.</text>
</comment>
<dbReference type="RefSeq" id="WP_269881898.1">
    <property type="nucleotide sequence ID" value="NZ_JAQAGZ010000008.1"/>
</dbReference>
<keyword evidence="1" id="KW-0732">Signal</keyword>
<feature type="chain" id="PRO_5047255431" description="SbsA Ig-like domain-containing protein" evidence="1">
    <location>
        <begin position="24"/>
        <end position="285"/>
    </location>
</feature>